<dbReference type="AlphaFoldDB" id="A0A448X5F9"/>
<protein>
    <submittedName>
        <fullName evidence="1">Uncharacterized protein</fullName>
    </submittedName>
</protein>
<gene>
    <name evidence="1" type="ORF">PXEA_LOCUS22014</name>
</gene>
<comment type="caution">
    <text evidence="1">The sequence shown here is derived from an EMBL/GenBank/DDBJ whole genome shotgun (WGS) entry which is preliminary data.</text>
</comment>
<evidence type="ECO:0000313" key="1">
    <source>
        <dbReference type="EMBL" id="VEL28574.1"/>
    </source>
</evidence>
<accession>A0A448X5F9</accession>
<name>A0A448X5F9_9PLAT</name>
<proteinExistence type="predicted"/>
<keyword evidence="2" id="KW-1185">Reference proteome</keyword>
<dbReference type="Proteomes" id="UP000784294">
    <property type="component" value="Unassembled WGS sequence"/>
</dbReference>
<sequence length="152" mass="17422">MCRATITLLRPSVPSRPQLQRQMNQLLRLQHQLNGWDVKGVSDVRSKEPATKMNIEEPHNLVRRMAKFTDDADYNADETFEDVSSSLSDAGNHDNSYGRRLRTRRVLHSRPDNMTTLRQRGQPTSINRKETATSWSSYIISCLALIVPESQL</sequence>
<dbReference type="EMBL" id="CAAALY010096062">
    <property type="protein sequence ID" value="VEL28574.1"/>
    <property type="molecule type" value="Genomic_DNA"/>
</dbReference>
<organism evidence="1 2">
    <name type="scientific">Protopolystoma xenopodis</name>
    <dbReference type="NCBI Taxonomy" id="117903"/>
    <lineage>
        <taxon>Eukaryota</taxon>
        <taxon>Metazoa</taxon>
        <taxon>Spiralia</taxon>
        <taxon>Lophotrochozoa</taxon>
        <taxon>Platyhelminthes</taxon>
        <taxon>Monogenea</taxon>
        <taxon>Polyopisthocotylea</taxon>
        <taxon>Polystomatidea</taxon>
        <taxon>Polystomatidae</taxon>
        <taxon>Protopolystoma</taxon>
    </lineage>
</organism>
<evidence type="ECO:0000313" key="2">
    <source>
        <dbReference type="Proteomes" id="UP000784294"/>
    </source>
</evidence>
<reference evidence="1" key="1">
    <citation type="submission" date="2018-11" db="EMBL/GenBank/DDBJ databases">
        <authorList>
            <consortium name="Pathogen Informatics"/>
        </authorList>
    </citation>
    <scope>NUCLEOTIDE SEQUENCE</scope>
</reference>